<dbReference type="EMBL" id="CP000379">
    <property type="protein sequence ID" value="ABF79505.1"/>
    <property type="molecule type" value="Genomic_DNA"/>
</dbReference>
<dbReference type="HOGENOM" id="CLU_1486382_0_0_4"/>
<proteinExistence type="predicted"/>
<sequence length="181" mass="20512">MDVVSEWFRRPTDLIREPFEFDIAAHVALRQIANCYVGYEIVPILNVDVQGKLPGFMLDGICEILFILLQNVLLHSGYEDFVPETKVSARRENSYVVIEITNSLSESIDLIERRAQAEAAMARYSRDSALRLARKEGGSGLSKVWRIAEFDLRKSHSLNLSVTDDRQFTTTFRLGDVGETA</sequence>
<protein>
    <submittedName>
        <fullName evidence="1">Uncharacterized protein</fullName>
    </submittedName>
</protein>
<accession>A0A0H2XWY1</accession>
<reference evidence="1" key="1">
    <citation type="submission" date="2006-05" db="EMBL/GenBank/DDBJ databases">
        <title>Complete sequence of chromosome 2 of Burkholderia cenocepacia AU 1054.</title>
        <authorList>
            <consortium name="US DOE Joint Genome Institute"/>
            <person name="Copeland A."/>
            <person name="Lucas S."/>
            <person name="Lapidus A."/>
            <person name="Barry K."/>
            <person name="Detter J.C."/>
            <person name="Glavina del Rio T."/>
            <person name="Hammon N."/>
            <person name="Israni S."/>
            <person name="Dalin E."/>
            <person name="Tice H."/>
            <person name="Pitluck S."/>
            <person name="Chain P."/>
            <person name="Malfatti S."/>
            <person name="Shin M."/>
            <person name="Vergez L."/>
            <person name="Schmutz J."/>
            <person name="Larimer F."/>
            <person name="Land M."/>
            <person name="Hauser L."/>
            <person name="Kyrpides N."/>
            <person name="Lykidis A."/>
            <person name="LiPuma J.J."/>
            <person name="Konstantinidis K."/>
            <person name="Tiedje J.M."/>
            <person name="Richardson P."/>
        </authorList>
    </citation>
    <scope>NUCLEOTIDE SEQUENCE [LARGE SCALE GENOMIC DNA]</scope>
    <source>
        <strain evidence="1">AU 1054</strain>
    </source>
</reference>
<gene>
    <name evidence="1" type="ordered locus">Bcen_4625</name>
</gene>
<evidence type="ECO:0000313" key="1">
    <source>
        <dbReference type="EMBL" id="ABF79505.1"/>
    </source>
</evidence>
<dbReference type="AlphaFoldDB" id="A0A0H2XWY1"/>
<name>A0A0H2XWY1_BURO1</name>
<organism evidence="1">
    <name type="scientific">Burkholderia orbicola (strain AU 1054)</name>
    <dbReference type="NCBI Taxonomy" id="331271"/>
    <lineage>
        <taxon>Bacteria</taxon>
        <taxon>Pseudomonadati</taxon>
        <taxon>Pseudomonadota</taxon>
        <taxon>Betaproteobacteria</taxon>
        <taxon>Burkholderiales</taxon>
        <taxon>Burkholderiaceae</taxon>
        <taxon>Burkholderia</taxon>
        <taxon>Burkholderia cepacia complex</taxon>
        <taxon>Burkholderia orbicola</taxon>
    </lineage>
</organism>